<evidence type="ECO:0000313" key="1">
    <source>
        <dbReference type="EMBL" id="ADN17603.1"/>
    </source>
</evidence>
<organism evidence="1 2">
    <name type="scientific">Gloeothece verrucosa (strain PCC 7822)</name>
    <name type="common">Cyanothece sp. (strain PCC 7822)</name>
    <dbReference type="NCBI Taxonomy" id="497965"/>
    <lineage>
        <taxon>Bacteria</taxon>
        <taxon>Bacillati</taxon>
        <taxon>Cyanobacteriota</taxon>
        <taxon>Cyanophyceae</taxon>
        <taxon>Oscillatoriophycideae</taxon>
        <taxon>Chroococcales</taxon>
        <taxon>Aphanothecaceae</taxon>
        <taxon>Gloeothece</taxon>
        <taxon>Gloeothece verrucosa</taxon>
    </lineage>
</organism>
<dbReference type="Gene3D" id="1.10.3210.10">
    <property type="entry name" value="Hypothetical protein af1432"/>
    <property type="match status" value="1"/>
</dbReference>
<dbReference type="AlphaFoldDB" id="E0UKX3"/>
<dbReference type="EMBL" id="CP002199">
    <property type="protein sequence ID" value="ADN17603.1"/>
    <property type="molecule type" value="Genomic_DNA"/>
</dbReference>
<dbReference type="InterPro" id="IPR009218">
    <property type="entry name" value="HD_phosphohydro"/>
</dbReference>
<keyword evidence="2" id="KW-1185">Reference proteome</keyword>
<keyword evidence="1" id="KW-0675">Receptor</keyword>
<dbReference type="OrthoDB" id="9808993at2"/>
<dbReference type="PIRSF" id="PIRSF035170">
    <property type="entry name" value="HD_phosphohydro"/>
    <property type="match status" value="1"/>
</dbReference>
<name>E0UKX3_GLOV7</name>
<gene>
    <name evidence="1" type="ordered locus">Cyan7822_5742</name>
</gene>
<reference evidence="2" key="1">
    <citation type="journal article" date="2011" name="MBio">
        <title>Novel metabolic attributes of the genus Cyanothece, comprising a group of unicellular nitrogen-fixing Cyanobacteria.</title>
        <authorList>
            <person name="Bandyopadhyay A."/>
            <person name="Elvitigala T."/>
            <person name="Welsh E."/>
            <person name="Stockel J."/>
            <person name="Liberton M."/>
            <person name="Min H."/>
            <person name="Sherman L.A."/>
            <person name="Pakrasi H.B."/>
        </authorList>
    </citation>
    <scope>NUCLEOTIDE SEQUENCE [LARGE SCALE GENOMIC DNA]</scope>
    <source>
        <strain evidence="2">PCC 7822</strain>
        <plasmid evidence="2">Cy782201</plasmid>
    </source>
</reference>
<dbReference type="Proteomes" id="UP000008206">
    <property type="component" value="Plasmid Cy782201"/>
</dbReference>
<evidence type="ECO:0000313" key="2">
    <source>
        <dbReference type="Proteomes" id="UP000008206"/>
    </source>
</evidence>
<geneLocation type="plasmid" evidence="1 2">
    <name>Cy782201</name>
</geneLocation>
<keyword evidence="1" id="KW-0614">Plasmid</keyword>
<accession>E0UKX3</accession>
<proteinExistence type="predicted"/>
<protein>
    <submittedName>
        <fullName evidence="1">N-methyl-D-aspartate receptor NMDAR2C subunit</fullName>
    </submittedName>
</protein>
<dbReference type="KEGG" id="cyj:Cyan7822_5742"/>
<dbReference type="RefSeq" id="WP_013334353.1">
    <property type="nucleotide sequence ID" value="NC_014533.1"/>
</dbReference>
<dbReference type="SUPFAM" id="SSF109604">
    <property type="entry name" value="HD-domain/PDEase-like"/>
    <property type="match status" value="1"/>
</dbReference>
<dbReference type="PANTHER" id="PTHR21174">
    <property type="match status" value="1"/>
</dbReference>
<sequence length="214" mass="25548">MSDYLHISNRERWQEIWQKLKAPSIPFDVFAQLIRAYSLPSRFYHNLEHINDCICLFTQTQFLANHPEEIELAIWFHDAVYNTKRNDNENKSSQWAQRVILRSGLDRAIAQRISALIKATGHQMAVTDRDAQLLVDVDLSILGREDAVFWQYEENIRKEYSWVPLEIFQRKRVEILGQFLTRQHIYYLSEYREMFEEKARTNLRQAIARLSSQI</sequence>
<dbReference type="HOGENOM" id="CLU_051795_2_0_3"/>
<dbReference type="PANTHER" id="PTHR21174:SF0">
    <property type="entry name" value="HD PHOSPHOHYDROLASE FAMILY PROTEIN-RELATED"/>
    <property type="match status" value="1"/>
</dbReference>